<reference evidence="11 12" key="1">
    <citation type="submission" date="2022-05" db="EMBL/GenBank/DDBJ databases">
        <authorList>
            <consortium name="Genoscope - CEA"/>
            <person name="William W."/>
        </authorList>
    </citation>
    <scope>NUCLEOTIDE SEQUENCE [LARGE SCALE GENOMIC DNA]</scope>
</reference>
<evidence type="ECO:0000256" key="9">
    <source>
        <dbReference type="RuleBase" id="RU363011"/>
    </source>
</evidence>
<evidence type="ECO:0000256" key="3">
    <source>
        <dbReference type="ARBA" id="ARBA00006792"/>
    </source>
</evidence>
<sequence>MQGVFHCPHAQSKTAGQRIAGSKKFKMAPVRPGEEELGRKWDRCLVDTTFKTVGGAVFGGVFSLLFFKRAAWPITLGLGVGLGAGYSNCQHQFLWHGPHGPPFHFGRPPWAGGGRPYWGRPSKDGEKHPPCHEEQKV</sequence>
<comment type="function">
    <text evidence="1 9">Component of the MICOS complex, a large protein complex of the mitochondrial inner membrane that plays crucial roles in the maintenance of crista junctions, inner membrane architecture, and formation of contact sites to the outer membrane.</text>
</comment>
<name>A0ABN8LGM7_9CNID</name>
<organism evidence="11 12">
    <name type="scientific">Porites evermanni</name>
    <dbReference type="NCBI Taxonomy" id="104178"/>
    <lineage>
        <taxon>Eukaryota</taxon>
        <taxon>Metazoa</taxon>
        <taxon>Cnidaria</taxon>
        <taxon>Anthozoa</taxon>
        <taxon>Hexacorallia</taxon>
        <taxon>Scleractinia</taxon>
        <taxon>Fungiina</taxon>
        <taxon>Poritidae</taxon>
        <taxon>Porites</taxon>
    </lineage>
</organism>
<comment type="similarity">
    <text evidence="3 9">Belongs to the MICOS complex subunit Mic10 family.</text>
</comment>
<evidence type="ECO:0000256" key="7">
    <source>
        <dbReference type="ARBA" id="ARBA00023128"/>
    </source>
</evidence>
<evidence type="ECO:0000256" key="5">
    <source>
        <dbReference type="ARBA" id="ARBA00022792"/>
    </source>
</evidence>
<keyword evidence="6" id="KW-1133">Transmembrane helix</keyword>
<keyword evidence="12" id="KW-1185">Reference proteome</keyword>
<protein>
    <recommendedName>
        <fullName evidence="9">MICOS complex subunit MIC10</fullName>
    </recommendedName>
</protein>
<comment type="subunit">
    <text evidence="9">Component of the mitochondrial contact site and cristae organizing system (MICOS) complex.</text>
</comment>
<comment type="caution">
    <text evidence="11">The sequence shown here is derived from an EMBL/GenBank/DDBJ whole genome shotgun (WGS) entry which is preliminary data.</text>
</comment>
<evidence type="ECO:0000256" key="6">
    <source>
        <dbReference type="ARBA" id="ARBA00022989"/>
    </source>
</evidence>
<evidence type="ECO:0000256" key="10">
    <source>
        <dbReference type="SAM" id="MobiDB-lite"/>
    </source>
</evidence>
<dbReference type="PANTHER" id="PTHR21304:SF0">
    <property type="entry name" value="MICOS COMPLEX SUBUNIT MIC10"/>
    <property type="match status" value="1"/>
</dbReference>
<proteinExistence type="inferred from homology"/>
<keyword evidence="7 9" id="KW-0496">Mitochondrion</keyword>
<keyword evidence="4" id="KW-0812">Transmembrane</keyword>
<keyword evidence="8" id="KW-0472">Membrane</keyword>
<dbReference type="EMBL" id="CALNXI010000037">
    <property type="protein sequence ID" value="CAH3016228.1"/>
    <property type="molecule type" value="Genomic_DNA"/>
</dbReference>
<dbReference type="Pfam" id="PF04418">
    <property type="entry name" value="DUF543"/>
    <property type="match status" value="1"/>
</dbReference>
<dbReference type="InterPro" id="IPR007512">
    <property type="entry name" value="Mic10"/>
</dbReference>
<gene>
    <name evidence="11" type="ORF">PEVE_00027052</name>
</gene>
<feature type="region of interest" description="Disordered" evidence="10">
    <location>
        <begin position="114"/>
        <end position="137"/>
    </location>
</feature>
<evidence type="ECO:0000256" key="4">
    <source>
        <dbReference type="ARBA" id="ARBA00022692"/>
    </source>
</evidence>
<dbReference type="PANTHER" id="PTHR21304">
    <property type="entry name" value="MICOS COMPLEX SUBUNIT MIC10"/>
    <property type="match status" value="1"/>
</dbReference>
<dbReference type="Proteomes" id="UP001159427">
    <property type="component" value="Unassembled WGS sequence"/>
</dbReference>
<evidence type="ECO:0000313" key="11">
    <source>
        <dbReference type="EMBL" id="CAH3016228.1"/>
    </source>
</evidence>
<feature type="compositionally biased region" description="Basic and acidic residues" evidence="10">
    <location>
        <begin position="121"/>
        <end position="137"/>
    </location>
</feature>
<evidence type="ECO:0000256" key="1">
    <source>
        <dbReference type="ARBA" id="ARBA00002689"/>
    </source>
</evidence>
<evidence type="ECO:0000313" key="12">
    <source>
        <dbReference type="Proteomes" id="UP001159427"/>
    </source>
</evidence>
<accession>A0ABN8LGM7</accession>
<evidence type="ECO:0000256" key="8">
    <source>
        <dbReference type="ARBA" id="ARBA00023136"/>
    </source>
</evidence>
<feature type="non-terminal residue" evidence="11">
    <location>
        <position position="137"/>
    </location>
</feature>
<keyword evidence="5 9" id="KW-0999">Mitochondrion inner membrane</keyword>
<comment type="subcellular location">
    <subcellularLocation>
        <location evidence="2 9">Mitochondrion inner membrane</location>
        <topology evidence="2 9">Single-pass membrane protein</topology>
    </subcellularLocation>
</comment>
<evidence type="ECO:0000256" key="2">
    <source>
        <dbReference type="ARBA" id="ARBA00004434"/>
    </source>
</evidence>